<name>A0A1G9V3W8_9BACT</name>
<feature type="non-terminal residue" evidence="1">
    <location>
        <position position="1"/>
    </location>
</feature>
<keyword evidence="2" id="KW-1185">Reference proteome</keyword>
<protein>
    <submittedName>
        <fullName evidence="1">Uncharacterized protein</fullName>
    </submittedName>
</protein>
<reference evidence="1 2" key="1">
    <citation type="submission" date="2016-10" db="EMBL/GenBank/DDBJ databases">
        <authorList>
            <person name="de Groot N.N."/>
        </authorList>
    </citation>
    <scope>NUCLEOTIDE SEQUENCE [LARGE SCALE GENOMIC DNA]</scope>
    <source>
        <strain evidence="1 2">DSM 25186</strain>
    </source>
</reference>
<proteinExistence type="predicted"/>
<dbReference type="STRING" id="1075417.SAMN05421823_1191"/>
<accession>A0A1G9V3W8</accession>
<organism evidence="1 2">
    <name type="scientific">Catalinimonas alkaloidigena</name>
    <dbReference type="NCBI Taxonomy" id="1075417"/>
    <lineage>
        <taxon>Bacteria</taxon>
        <taxon>Pseudomonadati</taxon>
        <taxon>Bacteroidota</taxon>
        <taxon>Cytophagia</taxon>
        <taxon>Cytophagales</taxon>
        <taxon>Catalimonadaceae</taxon>
        <taxon>Catalinimonas</taxon>
    </lineage>
</organism>
<dbReference type="RefSeq" id="WP_176956247.1">
    <property type="nucleotide sequence ID" value="NZ_FNFO01000019.1"/>
</dbReference>
<dbReference type="Proteomes" id="UP000198510">
    <property type="component" value="Unassembled WGS sequence"/>
</dbReference>
<evidence type="ECO:0000313" key="1">
    <source>
        <dbReference type="EMBL" id="SDM66525.1"/>
    </source>
</evidence>
<evidence type="ECO:0000313" key="2">
    <source>
        <dbReference type="Proteomes" id="UP000198510"/>
    </source>
</evidence>
<dbReference type="AlphaFoldDB" id="A0A1G9V3W8"/>
<dbReference type="EMBL" id="FNFO01000019">
    <property type="protein sequence ID" value="SDM66525.1"/>
    <property type="molecule type" value="Genomic_DNA"/>
</dbReference>
<sequence length="71" mass="7698">AVTLTVRNLANLNEIAYTEKATSGSFFSVVDTYPGIRVTAKCGTTYLVQDFDFSGGIPPKLDLVFDPPLLK</sequence>
<gene>
    <name evidence="1" type="ORF">SAMN05421823_1191</name>
</gene>